<feature type="short sequence motif" description="'HIGH' region" evidence="9">
    <location>
        <begin position="132"/>
        <end position="142"/>
    </location>
</feature>
<reference evidence="14 15" key="1">
    <citation type="submission" date="2023-09" db="EMBL/GenBank/DDBJ databases">
        <title>Different Types of Thermotolerant Ring-Cleaving Dioxygenases derived from Aeribacillus composti HB-1 applied for multiple aromatic hydrocarbons removal.</title>
        <authorList>
            <person name="Cao L."/>
            <person name="Li M."/>
            <person name="Ma T."/>
        </authorList>
    </citation>
    <scope>NUCLEOTIDE SEQUENCE [LARGE SCALE GENOMIC DNA]</scope>
    <source>
        <strain evidence="14 15">HB-1</strain>
    </source>
</reference>
<dbReference type="NCBIfam" id="TIGR00456">
    <property type="entry name" value="argS"/>
    <property type="match status" value="1"/>
</dbReference>
<proteinExistence type="inferred from homology"/>
<keyword evidence="5 9" id="KW-0067">ATP-binding</keyword>
<dbReference type="InterPro" id="IPR035684">
    <property type="entry name" value="ArgRS_core"/>
</dbReference>
<dbReference type="PANTHER" id="PTHR11956:SF5">
    <property type="entry name" value="ARGININE--TRNA LIGASE, CYTOPLASMIC"/>
    <property type="match status" value="1"/>
</dbReference>
<evidence type="ECO:0000256" key="5">
    <source>
        <dbReference type="ARBA" id="ARBA00022840"/>
    </source>
</evidence>
<dbReference type="InterPro" id="IPR001412">
    <property type="entry name" value="aa-tRNA-synth_I_CS"/>
</dbReference>
<evidence type="ECO:0000256" key="4">
    <source>
        <dbReference type="ARBA" id="ARBA00022741"/>
    </source>
</evidence>
<dbReference type="Gene3D" id="1.10.730.10">
    <property type="entry name" value="Isoleucyl-tRNA Synthetase, Domain 1"/>
    <property type="match status" value="1"/>
</dbReference>
<dbReference type="Pfam" id="PF05746">
    <property type="entry name" value="DALR_1"/>
    <property type="match status" value="1"/>
</dbReference>
<dbReference type="SMART" id="SM00836">
    <property type="entry name" value="DALR_1"/>
    <property type="match status" value="1"/>
</dbReference>
<evidence type="ECO:0000256" key="11">
    <source>
        <dbReference type="SAM" id="Coils"/>
    </source>
</evidence>
<accession>A0ABY9WE21</accession>
<dbReference type="SUPFAM" id="SSF55190">
    <property type="entry name" value="Arginyl-tRNA synthetase (ArgRS), N-terminal 'additional' domain"/>
    <property type="match status" value="1"/>
</dbReference>
<evidence type="ECO:0000313" key="15">
    <source>
        <dbReference type="Proteomes" id="UP001303701"/>
    </source>
</evidence>
<dbReference type="Gene3D" id="3.40.50.620">
    <property type="entry name" value="HUPs"/>
    <property type="match status" value="1"/>
</dbReference>
<evidence type="ECO:0000259" key="12">
    <source>
        <dbReference type="SMART" id="SM00836"/>
    </source>
</evidence>
<organism evidence="14 15">
    <name type="scientific">Aeribacillus composti</name>
    <dbReference type="NCBI Taxonomy" id="1868734"/>
    <lineage>
        <taxon>Bacteria</taxon>
        <taxon>Bacillati</taxon>
        <taxon>Bacillota</taxon>
        <taxon>Bacilli</taxon>
        <taxon>Bacillales</taxon>
        <taxon>Bacillaceae</taxon>
        <taxon>Aeribacillus</taxon>
    </lineage>
</organism>
<dbReference type="SUPFAM" id="SSF47323">
    <property type="entry name" value="Anticodon-binding domain of a subclass of class I aminoacyl-tRNA synthetases"/>
    <property type="match status" value="1"/>
</dbReference>
<sequence length="558" mass="63142">MNIVDEVKEQLKQEIKNAVLKANIAEEEQIPEVILEVPKEKAHGDYSTNMAMQLARIAKKAPRAIAEEIVQHFDRAKASIEKIDIAGPGFINFFMNNEYLTKLIPAIIQAGDKYGESNVGEGKKIQVEFVSANPTGDLHLGHARGAAFGDSLCNILEKAGYDVTREYYINDAGNQIHNLALSVEARYLEALGKEAEMPEDGYYGQDIMEIGKKIADEYGDSLLEKSEEERLQFFRDLGLKYELEKIRKDLEEFRVSFDVWYSETSLYKSGKIDEALDMLRKNGHIYEQDGATWFRSTAFGDDKDRVLIKKDGSYTYLTPDIAYHKDKLDRGFDKLINIWGADHHGYIPRMKAAIQALGYDQNILEVEIMQMVSLFKNGEKVKMSKRTGKAVTMRELIEEVGLDAVRYFFAMRSGDSHMDFDLDLAVSESNENPVYYAQYAHARVCSILRQGNEQGLSYNANESDLLNEIQSEKEIELLKKLGEFPGVVAEAAEKRIPHRITNYIFELASVLHSFYNAEKVLDASNEMKSKARLALMKATQITLKNALTLIGVSAPEKM</sequence>
<dbReference type="InterPro" id="IPR001278">
    <property type="entry name" value="Arg-tRNA-ligase"/>
</dbReference>
<comment type="subunit">
    <text evidence="9">Monomer.</text>
</comment>
<dbReference type="PANTHER" id="PTHR11956">
    <property type="entry name" value="ARGINYL-TRNA SYNTHETASE"/>
    <property type="match status" value="1"/>
</dbReference>
<dbReference type="RefSeq" id="WP_144597590.1">
    <property type="nucleotide sequence ID" value="NZ_CP134501.1"/>
</dbReference>
<evidence type="ECO:0000259" key="13">
    <source>
        <dbReference type="SMART" id="SM01016"/>
    </source>
</evidence>
<dbReference type="SUPFAM" id="SSF52374">
    <property type="entry name" value="Nucleotidylyl transferase"/>
    <property type="match status" value="1"/>
</dbReference>
<comment type="subcellular location">
    <subcellularLocation>
        <location evidence="9">Cytoplasm</location>
    </subcellularLocation>
</comment>
<gene>
    <name evidence="9 14" type="primary">argS</name>
    <name evidence="14" type="ORF">RI196_17680</name>
</gene>
<dbReference type="GeneID" id="301127830"/>
<feature type="domain" description="Arginyl tRNA synthetase N-terminal" evidence="13">
    <location>
        <begin position="5"/>
        <end position="95"/>
    </location>
</feature>
<evidence type="ECO:0000313" key="14">
    <source>
        <dbReference type="EMBL" id="WNF33025.1"/>
    </source>
</evidence>
<dbReference type="CDD" id="cd07956">
    <property type="entry name" value="Anticodon_Ia_Arg"/>
    <property type="match status" value="1"/>
</dbReference>
<dbReference type="Pfam" id="PF03485">
    <property type="entry name" value="Arg_tRNA_synt_N"/>
    <property type="match status" value="1"/>
</dbReference>
<dbReference type="PRINTS" id="PR01038">
    <property type="entry name" value="TRNASYNTHARG"/>
</dbReference>
<dbReference type="InterPro" id="IPR014729">
    <property type="entry name" value="Rossmann-like_a/b/a_fold"/>
</dbReference>
<feature type="domain" description="DALR anticodon binding" evidence="12">
    <location>
        <begin position="437"/>
        <end position="558"/>
    </location>
</feature>
<dbReference type="EC" id="6.1.1.19" evidence="9"/>
<keyword evidence="6 9" id="KW-0648">Protein biosynthesis</keyword>
<dbReference type="GO" id="GO:0004814">
    <property type="term" value="F:arginine-tRNA ligase activity"/>
    <property type="evidence" value="ECO:0007669"/>
    <property type="project" value="UniProtKB-EC"/>
</dbReference>
<keyword evidence="11" id="KW-0175">Coiled coil</keyword>
<dbReference type="Gene3D" id="3.30.1360.70">
    <property type="entry name" value="Arginyl tRNA synthetase N-terminal domain"/>
    <property type="match status" value="1"/>
</dbReference>
<dbReference type="Proteomes" id="UP001303701">
    <property type="component" value="Chromosome"/>
</dbReference>
<keyword evidence="7 9" id="KW-0030">Aminoacyl-tRNA synthetase</keyword>
<dbReference type="EMBL" id="CP134501">
    <property type="protein sequence ID" value="WNF33025.1"/>
    <property type="molecule type" value="Genomic_DNA"/>
</dbReference>
<dbReference type="SMART" id="SM01016">
    <property type="entry name" value="Arg_tRNA_synt_N"/>
    <property type="match status" value="1"/>
</dbReference>
<keyword evidence="4 9" id="KW-0547">Nucleotide-binding</keyword>
<evidence type="ECO:0000256" key="6">
    <source>
        <dbReference type="ARBA" id="ARBA00022917"/>
    </source>
</evidence>
<keyword evidence="2 9" id="KW-0963">Cytoplasm</keyword>
<keyword evidence="3 9" id="KW-0436">Ligase</keyword>
<name>A0ABY9WE21_9BACI</name>
<protein>
    <recommendedName>
        <fullName evidence="9">Arginine--tRNA ligase</fullName>
        <ecNumber evidence="9">6.1.1.19</ecNumber>
    </recommendedName>
    <alternativeName>
        <fullName evidence="9">Arginyl-tRNA synthetase</fullName>
        <shortName evidence="9">ArgRS</shortName>
    </alternativeName>
</protein>
<evidence type="ECO:0000256" key="2">
    <source>
        <dbReference type="ARBA" id="ARBA00022490"/>
    </source>
</evidence>
<dbReference type="CDD" id="cd00671">
    <property type="entry name" value="ArgRS_core"/>
    <property type="match status" value="1"/>
</dbReference>
<evidence type="ECO:0000256" key="10">
    <source>
        <dbReference type="RuleBase" id="RU363038"/>
    </source>
</evidence>
<keyword evidence="15" id="KW-1185">Reference proteome</keyword>
<feature type="coiled-coil region" evidence="11">
    <location>
        <begin position="1"/>
        <end position="28"/>
    </location>
</feature>
<dbReference type="HAMAP" id="MF_00123">
    <property type="entry name" value="Arg_tRNA_synth"/>
    <property type="match status" value="1"/>
</dbReference>
<dbReference type="Pfam" id="PF00750">
    <property type="entry name" value="tRNA-synt_1d"/>
    <property type="match status" value="1"/>
</dbReference>
<comment type="catalytic activity">
    <reaction evidence="8 9">
        <text>tRNA(Arg) + L-arginine + ATP = L-arginyl-tRNA(Arg) + AMP + diphosphate</text>
        <dbReference type="Rhea" id="RHEA:20301"/>
        <dbReference type="Rhea" id="RHEA-COMP:9658"/>
        <dbReference type="Rhea" id="RHEA-COMP:9673"/>
        <dbReference type="ChEBI" id="CHEBI:30616"/>
        <dbReference type="ChEBI" id="CHEBI:32682"/>
        <dbReference type="ChEBI" id="CHEBI:33019"/>
        <dbReference type="ChEBI" id="CHEBI:78442"/>
        <dbReference type="ChEBI" id="CHEBI:78513"/>
        <dbReference type="ChEBI" id="CHEBI:456215"/>
        <dbReference type="EC" id="6.1.1.19"/>
    </reaction>
</comment>
<evidence type="ECO:0000256" key="9">
    <source>
        <dbReference type="HAMAP-Rule" id="MF_00123"/>
    </source>
</evidence>
<dbReference type="InterPro" id="IPR036695">
    <property type="entry name" value="Arg-tRNA-synth_N_sf"/>
</dbReference>
<dbReference type="InterPro" id="IPR005148">
    <property type="entry name" value="Arg-tRNA-synth_N"/>
</dbReference>
<dbReference type="PROSITE" id="PS00178">
    <property type="entry name" value="AA_TRNA_LIGASE_I"/>
    <property type="match status" value="1"/>
</dbReference>
<comment type="similarity">
    <text evidence="1 9 10">Belongs to the class-I aminoacyl-tRNA synthetase family.</text>
</comment>
<evidence type="ECO:0000256" key="1">
    <source>
        <dbReference type="ARBA" id="ARBA00005594"/>
    </source>
</evidence>
<dbReference type="InterPro" id="IPR009080">
    <property type="entry name" value="tRNAsynth_Ia_anticodon-bd"/>
</dbReference>
<dbReference type="InterPro" id="IPR008909">
    <property type="entry name" value="DALR_anticod-bd"/>
</dbReference>
<evidence type="ECO:0000256" key="7">
    <source>
        <dbReference type="ARBA" id="ARBA00023146"/>
    </source>
</evidence>
<evidence type="ECO:0000256" key="3">
    <source>
        <dbReference type="ARBA" id="ARBA00022598"/>
    </source>
</evidence>
<evidence type="ECO:0000256" key="8">
    <source>
        <dbReference type="ARBA" id="ARBA00049339"/>
    </source>
</evidence>